<gene>
    <name evidence="1" type="ORF">BJ508DRAFT_310466</name>
</gene>
<dbReference type="EMBL" id="ML119732">
    <property type="protein sequence ID" value="RPA77061.1"/>
    <property type="molecule type" value="Genomic_DNA"/>
</dbReference>
<protein>
    <submittedName>
        <fullName evidence="1">Uncharacterized protein</fullName>
    </submittedName>
</protein>
<organism evidence="1 2">
    <name type="scientific">Ascobolus immersus RN42</name>
    <dbReference type="NCBI Taxonomy" id="1160509"/>
    <lineage>
        <taxon>Eukaryota</taxon>
        <taxon>Fungi</taxon>
        <taxon>Dikarya</taxon>
        <taxon>Ascomycota</taxon>
        <taxon>Pezizomycotina</taxon>
        <taxon>Pezizomycetes</taxon>
        <taxon>Pezizales</taxon>
        <taxon>Ascobolaceae</taxon>
        <taxon>Ascobolus</taxon>
    </lineage>
</organism>
<dbReference type="Proteomes" id="UP000275078">
    <property type="component" value="Unassembled WGS sequence"/>
</dbReference>
<dbReference type="AlphaFoldDB" id="A0A3N4HYL7"/>
<name>A0A3N4HYL7_ASCIM</name>
<sequence>MSRIRHNSRPQSTAFITHDEMEMGMHRELAFTLRLYADLNILLSSLNESREDWVTNNDQPSAIITHESKEKDKECVRYTYHTYFSTCTSSHGLRSNSTSGTRDEMEMGMELALFTSSCTSSHGLRSNSTSGTRDEMEMGMELALFTSSYCSQPLLPQCRAAICAVLKLVWARTMIFLPNSATVRFRIPENEELKYTRIVHTIATIRAHVHQRNLL</sequence>
<proteinExistence type="predicted"/>
<reference evidence="1 2" key="1">
    <citation type="journal article" date="2018" name="Nat. Ecol. Evol.">
        <title>Pezizomycetes genomes reveal the molecular basis of ectomycorrhizal truffle lifestyle.</title>
        <authorList>
            <person name="Murat C."/>
            <person name="Payen T."/>
            <person name="Noel B."/>
            <person name="Kuo A."/>
            <person name="Morin E."/>
            <person name="Chen J."/>
            <person name="Kohler A."/>
            <person name="Krizsan K."/>
            <person name="Balestrini R."/>
            <person name="Da Silva C."/>
            <person name="Montanini B."/>
            <person name="Hainaut M."/>
            <person name="Levati E."/>
            <person name="Barry K.W."/>
            <person name="Belfiori B."/>
            <person name="Cichocki N."/>
            <person name="Clum A."/>
            <person name="Dockter R.B."/>
            <person name="Fauchery L."/>
            <person name="Guy J."/>
            <person name="Iotti M."/>
            <person name="Le Tacon F."/>
            <person name="Lindquist E.A."/>
            <person name="Lipzen A."/>
            <person name="Malagnac F."/>
            <person name="Mello A."/>
            <person name="Molinier V."/>
            <person name="Miyauchi S."/>
            <person name="Poulain J."/>
            <person name="Riccioni C."/>
            <person name="Rubini A."/>
            <person name="Sitrit Y."/>
            <person name="Splivallo R."/>
            <person name="Traeger S."/>
            <person name="Wang M."/>
            <person name="Zifcakova L."/>
            <person name="Wipf D."/>
            <person name="Zambonelli A."/>
            <person name="Paolocci F."/>
            <person name="Nowrousian M."/>
            <person name="Ottonello S."/>
            <person name="Baldrian P."/>
            <person name="Spatafora J.W."/>
            <person name="Henrissat B."/>
            <person name="Nagy L.G."/>
            <person name="Aury J.M."/>
            <person name="Wincker P."/>
            <person name="Grigoriev I.V."/>
            <person name="Bonfante P."/>
            <person name="Martin F.M."/>
        </authorList>
    </citation>
    <scope>NUCLEOTIDE SEQUENCE [LARGE SCALE GENOMIC DNA]</scope>
    <source>
        <strain evidence="1 2">RN42</strain>
    </source>
</reference>
<evidence type="ECO:0000313" key="2">
    <source>
        <dbReference type="Proteomes" id="UP000275078"/>
    </source>
</evidence>
<evidence type="ECO:0000313" key="1">
    <source>
        <dbReference type="EMBL" id="RPA77061.1"/>
    </source>
</evidence>
<accession>A0A3N4HYL7</accession>
<keyword evidence="2" id="KW-1185">Reference proteome</keyword>